<sequence>MQQNSIQKKNQFVWDETVLIASIILPTIHFCLGKLSATIAFQDGTAPIWPTTGIYLGTILVFGYRIWLPILLSELIANFLIFYPNNFISSIFISLIDLSDPLMMAVLINRFIGRRNLLERAQDVFKFVVLIVPYPLISSTVAIGILCLSGSTPWAEYGNVWRAWLTAVLAGTLIVTPVVLAWLLKPKQEPRFQKQQIIEFALLLFALIVVSRIAFWGGFPVEYMMIPLLLWSAFRFGQRETTLLVIIISAIAVFGTARGFGSFAKESVYESLLLLQSFICVVALTTFVLSAVLNENRKARVKLKQAKDELEQRVEERTAELKAAKILADSASQAKSEFLANMSHELRTPLNGILGYAQILQRSQTLTQKEHKGIDIIYQCASHLLTLINDILDLSKIEAGKMELHPQDFPFPNFLQGVVEICRIRSQQKGIDFIYQPSQQIPRNIHADEKRLRQVLINLLGNAIKFTERGGVTFKVDVVGDRQQNLPRVRFEIADTGIGMTPQQLEKIFRPFEQVGSVEQQVEGTGLGLSISQKVVTLMNSTISVESQYNKGSVFWFEVELDETQEWTPVSKITPKSTIVSFQGETKRILVVDDRWENRSVVTNLLEPIGFEIFEAGNGEEGLKQATKFLPDLIITDLAMPVMDGLAMTQHLRQSKELQNVIIISSSASVFHMDRQKALDAGCNDFLPKPIQAQELLDKLQKHLQLIWIYEYENQNVSTSVTEMVIPPATDLMALYQAAQRCDVANIQLETNRIKQLDAKYKAFTDELLALADEFEVDAISALLKTCISNN</sequence>
<dbReference type="PROSITE" id="PS50109">
    <property type="entry name" value="HIS_KIN"/>
    <property type="match status" value="1"/>
</dbReference>
<feature type="transmembrane region" description="Helical" evidence="18">
    <location>
        <begin position="196"/>
        <end position="221"/>
    </location>
</feature>
<proteinExistence type="inferred from homology"/>
<feature type="modified residue" description="4-aspartylphosphate" evidence="16">
    <location>
        <position position="637"/>
    </location>
</feature>
<dbReference type="Pfam" id="PF00072">
    <property type="entry name" value="Response_reg"/>
    <property type="match status" value="1"/>
</dbReference>
<keyword evidence="10" id="KW-0418">Kinase</keyword>
<dbReference type="RefSeq" id="WP_310834334.1">
    <property type="nucleotide sequence ID" value="NZ_JAALHA020000026.1"/>
</dbReference>
<evidence type="ECO:0000313" key="21">
    <source>
        <dbReference type="EMBL" id="MDR9899704.1"/>
    </source>
</evidence>
<evidence type="ECO:0000256" key="12">
    <source>
        <dbReference type="ARBA" id="ARBA00022989"/>
    </source>
</evidence>
<evidence type="ECO:0000256" key="9">
    <source>
        <dbReference type="ARBA" id="ARBA00022741"/>
    </source>
</evidence>
<keyword evidence="14 18" id="KW-0472">Membrane</keyword>
<keyword evidence="9" id="KW-0547">Nucleotide-binding</keyword>
<evidence type="ECO:0000256" key="11">
    <source>
        <dbReference type="ARBA" id="ARBA00022840"/>
    </source>
</evidence>
<feature type="transmembrane region" description="Helical" evidence="18">
    <location>
        <begin position="124"/>
        <end position="151"/>
    </location>
</feature>
<dbReference type="InterPro" id="IPR005467">
    <property type="entry name" value="His_kinase_dom"/>
</dbReference>
<keyword evidence="22" id="KW-1185">Reference proteome</keyword>
<organism evidence="21 22">
    <name type="scientific">Aetokthonos hydrillicola Thurmond2011</name>
    <dbReference type="NCBI Taxonomy" id="2712845"/>
    <lineage>
        <taxon>Bacteria</taxon>
        <taxon>Bacillati</taxon>
        <taxon>Cyanobacteriota</taxon>
        <taxon>Cyanophyceae</taxon>
        <taxon>Nostocales</taxon>
        <taxon>Hapalosiphonaceae</taxon>
        <taxon>Aetokthonos</taxon>
    </lineage>
</organism>
<dbReference type="CDD" id="cd17546">
    <property type="entry name" value="REC_hyHK_CKI1_RcsC-like"/>
    <property type="match status" value="1"/>
</dbReference>
<dbReference type="SUPFAM" id="SSF47384">
    <property type="entry name" value="Homodimeric domain of signal transducing histidine kinase"/>
    <property type="match status" value="1"/>
</dbReference>
<keyword evidence="17" id="KW-0175">Coiled coil</keyword>
<dbReference type="InterPro" id="IPR036097">
    <property type="entry name" value="HisK_dim/P_sf"/>
</dbReference>
<comment type="caution">
    <text evidence="21">The sequence shown here is derived from an EMBL/GenBank/DDBJ whole genome shotgun (WGS) entry which is preliminary data.</text>
</comment>
<dbReference type="Proteomes" id="UP000667802">
    <property type="component" value="Unassembled WGS sequence"/>
</dbReference>
<keyword evidence="6 16" id="KW-0597">Phosphoprotein</keyword>
<dbReference type="PANTHER" id="PTHR45339:SF1">
    <property type="entry name" value="HYBRID SIGNAL TRANSDUCTION HISTIDINE KINASE J"/>
    <property type="match status" value="1"/>
</dbReference>
<feature type="domain" description="Response regulatory" evidence="20">
    <location>
        <begin position="588"/>
        <end position="704"/>
    </location>
</feature>
<evidence type="ECO:0000256" key="1">
    <source>
        <dbReference type="ARBA" id="ARBA00000085"/>
    </source>
</evidence>
<protein>
    <recommendedName>
        <fullName evidence="15">Circadian input-output histidine kinase CikA</fullName>
        <ecNumber evidence="4">2.7.13.3</ecNumber>
    </recommendedName>
</protein>
<dbReference type="SMART" id="SM00448">
    <property type="entry name" value="REC"/>
    <property type="match status" value="1"/>
</dbReference>
<evidence type="ECO:0000256" key="6">
    <source>
        <dbReference type="ARBA" id="ARBA00022553"/>
    </source>
</evidence>
<dbReference type="EC" id="2.7.13.3" evidence="4"/>
<dbReference type="CDD" id="cd16922">
    <property type="entry name" value="HATPase_EvgS-ArcB-TorS-like"/>
    <property type="match status" value="1"/>
</dbReference>
<dbReference type="SUPFAM" id="SSF55874">
    <property type="entry name" value="ATPase domain of HSP90 chaperone/DNA topoisomerase II/histidine kinase"/>
    <property type="match status" value="1"/>
</dbReference>
<evidence type="ECO:0000256" key="14">
    <source>
        <dbReference type="ARBA" id="ARBA00023136"/>
    </source>
</evidence>
<dbReference type="InterPro" id="IPR036890">
    <property type="entry name" value="HATPase_C_sf"/>
</dbReference>
<keyword evidence="7" id="KW-0808">Transferase</keyword>
<evidence type="ECO:0000256" key="13">
    <source>
        <dbReference type="ARBA" id="ARBA00023012"/>
    </source>
</evidence>
<reference evidence="22" key="1">
    <citation type="journal article" date="2021" name="Science">
        <title>Hunting the eagle killer: A cyanobacterial neurotoxin causes vacuolar myelinopathy.</title>
        <authorList>
            <person name="Breinlinger S."/>
            <person name="Phillips T.J."/>
            <person name="Haram B.N."/>
            <person name="Mares J."/>
            <person name="Martinez Yerena J.A."/>
            <person name="Hrouzek P."/>
            <person name="Sobotka R."/>
            <person name="Henderson W.M."/>
            <person name="Schmieder P."/>
            <person name="Williams S.M."/>
            <person name="Lauderdale J.D."/>
            <person name="Wilde H.D."/>
            <person name="Gerrin W."/>
            <person name="Kust A."/>
            <person name="Washington J.W."/>
            <person name="Wagner C."/>
            <person name="Geier B."/>
            <person name="Liebeke M."/>
            <person name="Enke H."/>
            <person name="Niedermeyer T.H.J."/>
            <person name="Wilde S.B."/>
        </authorList>
    </citation>
    <scope>NUCLEOTIDE SEQUENCE [LARGE SCALE GENOMIC DNA]</scope>
    <source>
        <strain evidence="22">Thurmond2011</strain>
    </source>
</reference>
<dbReference type="PROSITE" id="PS50110">
    <property type="entry name" value="RESPONSE_REGULATORY"/>
    <property type="match status" value="1"/>
</dbReference>
<evidence type="ECO:0000256" key="8">
    <source>
        <dbReference type="ARBA" id="ARBA00022692"/>
    </source>
</evidence>
<evidence type="ECO:0000256" key="16">
    <source>
        <dbReference type="PROSITE-ProRule" id="PRU00169"/>
    </source>
</evidence>
<dbReference type="GO" id="GO:0005524">
    <property type="term" value="F:ATP binding"/>
    <property type="evidence" value="ECO:0007669"/>
    <property type="project" value="UniProtKB-KW"/>
</dbReference>
<gene>
    <name evidence="21" type="ORF">G7B40_034865</name>
</gene>
<dbReference type="InterPro" id="IPR011006">
    <property type="entry name" value="CheY-like_superfamily"/>
</dbReference>
<dbReference type="Pfam" id="PF05231">
    <property type="entry name" value="MASE1"/>
    <property type="match status" value="1"/>
</dbReference>
<dbReference type="GO" id="GO:0005886">
    <property type="term" value="C:plasma membrane"/>
    <property type="evidence" value="ECO:0007669"/>
    <property type="project" value="UniProtKB-SubCell"/>
</dbReference>
<dbReference type="SMART" id="SM00387">
    <property type="entry name" value="HATPase_c"/>
    <property type="match status" value="1"/>
</dbReference>
<evidence type="ECO:0000256" key="18">
    <source>
        <dbReference type="SAM" id="Phobius"/>
    </source>
</evidence>
<evidence type="ECO:0000256" key="5">
    <source>
        <dbReference type="ARBA" id="ARBA00022475"/>
    </source>
</evidence>
<feature type="transmembrane region" description="Helical" evidence="18">
    <location>
        <begin position="272"/>
        <end position="293"/>
    </location>
</feature>
<dbReference type="SUPFAM" id="SSF52172">
    <property type="entry name" value="CheY-like"/>
    <property type="match status" value="1"/>
</dbReference>
<evidence type="ECO:0000256" key="7">
    <source>
        <dbReference type="ARBA" id="ARBA00022679"/>
    </source>
</evidence>
<evidence type="ECO:0000256" key="4">
    <source>
        <dbReference type="ARBA" id="ARBA00012438"/>
    </source>
</evidence>
<dbReference type="CDD" id="cd00082">
    <property type="entry name" value="HisKA"/>
    <property type="match status" value="1"/>
</dbReference>
<dbReference type="Gene3D" id="1.10.287.130">
    <property type="match status" value="1"/>
</dbReference>
<evidence type="ECO:0000256" key="3">
    <source>
        <dbReference type="ARBA" id="ARBA00006402"/>
    </source>
</evidence>
<evidence type="ECO:0000256" key="10">
    <source>
        <dbReference type="ARBA" id="ARBA00022777"/>
    </source>
</evidence>
<feature type="transmembrane region" description="Helical" evidence="18">
    <location>
        <begin position="163"/>
        <end position="184"/>
    </location>
</feature>
<dbReference type="InterPro" id="IPR004358">
    <property type="entry name" value="Sig_transdc_His_kin-like_C"/>
</dbReference>
<dbReference type="InterPro" id="IPR003661">
    <property type="entry name" value="HisK_dim/P_dom"/>
</dbReference>
<keyword evidence="8 18" id="KW-0812">Transmembrane</keyword>
<name>A0AAP5MDR5_9CYAN</name>
<dbReference type="Pfam" id="PF02518">
    <property type="entry name" value="HATPase_c"/>
    <property type="match status" value="1"/>
</dbReference>
<dbReference type="Pfam" id="PF00512">
    <property type="entry name" value="HisKA"/>
    <property type="match status" value="1"/>
</dbReference>
<feature type="transmembrane region" description="Helical" evidence="18">
    <location>
        <begin position="241"/>
        <end position="260"/>
    </location>
</feature>
<dbReference type="AlphaFoldDB" id="A0AAP5MDR5"/>
<dbReference type="PRINTS" id="PR00344">
    <property type="entry name" value="BCTRLSENSOR"/>
</dbReference>
<evidence type="ECO:0000313" key="22">
    <source>
        <dbReference type="Proteomes" id="UP000667802"/>
    </source>
</evidence>
<evidence type="ECO:0000259" key="20">
    <source>
        <dbReference type="PROSITE" id="PS50110"/>
    </source>
</evidence>
<feature type="coiled-coil region" evidence="17">
    <location>
        <begin position="289"/>
        <end position="327"/>
    </location>
</feature>
<evidence type="ECO:0000256" key="2">
    <source>
        <dbReference type="ARBA" id="ARBA00004651"/>
    </source>
</evidence>
<evidence type="ECO:0000256" key="15">
    <source>
        <dbReference type="ARBA" id="ARBA00074306"/>
    </source>
</evidence>
<dbReference type="FunFam" id="3.30.565.10:FF:000010">
    <property type="entry name" value="Sensor histidine kinase RcsC"/>
    <property type="match status" value="1"/>
</dbReference>
<feature type="domain" description="Histidine kinase" evidence="19">
    <location>
        <begin position="341"/>
        <end position="563"/>
    </location>
</feature>
<dbReference type="InterPro" id="IPR007895">
    <property type="entry name" value="MASE1"/>
</dbReference>
<comment type="subcellular location">
    <subcellularLocation>
        <location evidence="2">Cell membrane</location>
        <topology evidence="2">Multi-pass membrane protein</topology>
    </subcellularLocation>
</comment>
<dbReference type="InterPro" id="IPR003594">
    <property type="entry name" value="HATPase_dom"/>
</dbReference>
<dbReference type="PANTHER" id="PTHR45339">
    <property type="entry name" value="HYBRID SIGNAL TRANSDUCTION HISTIDINE KINASE J"/>
    <property type="match status" value="1"/>
</dbReference>
<evidence type="ECO:0000256" key="17">
    <source>
        <dbReference type="SAM" id="Coils"/>
    </source>
</evidence>
<dbReference type="Gene3D" id="3.40.50.2300">
    <property type="match status" value="1"/>
</dbReference>
<dbReference type="InterPro" id="IPR001789">
    <property type="entry name" value="Sig_transdc_resp-reg_receiver"/>
</dbReference>
<feature type="transmembrane region" description="Helical" evidence="18">
    <location>
        <begin position="87"/>
        <end position="112"/>
    </location>
</feature>
<accession>A0AAP5MDR5</accession>
<keyword evidence="12 18" id="KW-1133">Transmembrane helix</keyword>
<evidence type="ECO:0000259" key="19">
    <source>
        <dbReference type="PROSITE" id="PS50109"/>
    </source>
</evidence>
<keyword evidence="13" id="KW-0902">Two-component regulatory system</keyword>
<comment type="catalytic activity">
    <reaction evidence="1">
        <text>ATP + protein L-histidine = ADP + protein N-phospho-L-histidine.</text>
        <dbReference type="EC" id="2.7.13.3"/>
    </reaction>
</comment>
<dbReference type="Gene3D" id="3.30.565.10">
    <property type="entry name" value="Histidine kinase-like ATPase, C-terminal domain"/>
    <property type="match status" value="1"/>
</dbReference>
<keyword evidence="11" id="KW-0067">ATP-binding</keyword>
<comment type="similarity">
    <text evidence="3">In the N-terminal section; belongs to the phytochrome family.</text>
</comment>
<dbReference type="FunFam" id="1.10.287.130:FF:000004">
    <property type="entry name" value="Ethylene receptor 1"/>
    <property type="match status" value="1"/>
</dbReference>
<dbReference type="EMBL" id="JAALHA020000026">
    <property type="protein sequence ID" value="MDR9899704.1"/>
    <property type="molecule type" value="Genomic_DNA"/>
</dbReference>
<dbReference type="SMART" id="SM00388">
    <property type="entry name" value="HisKA"/>
    <property type="match status" value="1"/>
</dbReference>
<keyword evidence="5" id="KW-1003">Cell membrane</keyword>
<feature type="coiled-coil region" evidence="17">
    <location>
        <begin position="747"/>
        <end position="774"/>
    </location>
</feature>
<dbReference type="GO" id="GO:0000155">
    <property type="term" value="F:phosphorelay sensor kinase activity"/>
    <property type="evidence" value="ECO:0007669"/>
    <property type="project" value="InterPro"/>
</dbReference>